<keyword evidence="3" id="KW-1185">Reference proteome</keyword>
<gene>
    <name evidence="2" type="ORF">THAPSDRAFT_261063</name>
</gene>
<protein>
    <recommendedName>
        <fullName evidence="1">Metallo-beta-lactamase domain-containing protein</fullName>
    </recommendedName>
</protein>
<reference evidence="2 3" key="1">
    <citation type="journal article" date="2004" name="Science">
        <title>The genome of the diatom Thalassiosira pseudonana: ecology, evolution, and metabolism.</title>
        <authorList>
            <person name="Armbrust E.V."/>
            <person name="Berges J.A."/>
            <person name="Bowler C."/>
            <person name="Green B.R."/>
            <person name="Martinez D."/>
            <person name="Putnam N.H."/>
            <person name="Zhou S."/>
            <person name="Allen A.E."/>
            <person name="Apt K.E."/>
            <person name="Bechner M."/>
            <person name="Brzezinski M.A."/>
            <person name="Chaal B.K."/>
            <person name="Chiovitti A."/>
            <person name="Davis A.K."/>
            <person name="Demarest M.S."/>
            <person name="Detter J.C."/>
            <person name="Glavina T."/>
            <person name="Goodstein D."/>
            <person name="Hadi M.Z."/>
            <person name="Hellsten U."/>
            <person name="Hildebrand M."/>
            <person name="Jenkins B.D."/>
            <person name="Jurka J."/>
            <person name="Kapitonov V.V."/>
            <person name="Kroger N."/>
            <person name="Lau W.W."/>
            <person name="Lane T.W."/>
            <person name="Larimer F.W."/>
            <person name="Lippmeier J.C."/>
            <person name="Lucas S."/>
            <person name="Medina M."/>
            <person name="Montsant A."/>
            <person name="Obornik M."/>
            <person name="Parker M.S."/>
            <person name="Palenik B."/>
            <person name="Pazour G.J."/>
            <person name="Richardson P.M."/>
            <person name="Rynearson T.A."/>
            <person name="Saito M.A."/>
            <person name="Schwartz D.C."/>
            <person name="Thamatrakoln K."/>
            <person name="Valentin K."/>
            <person name="Vardi A."/>
            <person name="Wilkerson F.P."/>
            <person name="Rokhsar D.S."/>
        </authorList>
    </citation>
    <scope>NUCLEOTIDE SEQUENCE [LARGE SCALE GENOMIC DNA]</scope>
    <source>
        <strain evidence="2 3">CCMP1335</strain>
    </source>
</reference>
<dbReference type="Gene3D" id="3.60.15.10">
    <property type="entry name" value="Ribonuclease Z/Hydroxyacylglutathione hydrolase-like"/>
    <property type="match status" value="1"/>
</dbReference>
<dbReference type="SUPFAM" id="SSF56281">
    <property type="entry name" value="Metallo-hydrolase/oxidoreductase"/>
    <property type="match status" value="1"/>
</dbReference>
<evidence type="ECO:0000313" key="3">
    <source>
        <dbReference type="Proteomes" id="UP000001449"/>
    </source>
</evidence>
<dbReference type="InterPro" id="IPR001279">
    <property type="entry name" value="Metallo-B-lactamas"/>
</dbReference>
<dbReference type="EMBL" id="CM000638">
    <property type="protein sequence ID" value="EED95974.1"/>
    <property type="molecule type" value="Genomic_DNA"/>
</dbReference>
<dbReference type="HOGENOM" id="CLU_031317_1_0_1"/>
<dbReference type="RefSeq" id="XP_002286333.1">
    <property type="nucleotide sequence ID" value="XM_002286297.1"/>
</dbReference>
<dbReference type="InterPro" id="IPR036866">
    <property type="entry name" value="RibonucZ/Hydroxyglut_hydro"/>
</dbReference>
<dbReference type="STRING" id="35128.B8BRK7"/>
<organism evidence="2 3">
    <name type="scientific">Thalassiosira pseudonana</name>
    <name type="common">Marine diatom</name>
    <name type="synonym">Cyclotella nana</name>
    <dbReference type="NCBI Taxonomy" id="35128"/>
    <lineage>
        <taxon>Eukaryota</taxon>
        <taxon>Sar</taxon>
        <taxon>Stramenopiles</taxon>
        <taxon>Ochrophyta</taxon>
        <taxon>Bacillariophyta</taxon>
        <taxon>Coscinodiscophyceae</taxon>
        <taxon>Thalassiosirophycidae</taxon>
        <taxon>Thalassiosirales</taxon>
        <taxon>Thalassiosiraceae</taxon>
        <taxon>Thalassiosira</taxon>
    </lineage>
</organism>
<proteinExistence type="predicted"/>
<sequence>MKIKIYGCRGSIPRPHPDMARYGGNTPCIEVVSANEGHRIILDLGSGAFDLGQKILGEIKPLPKLGGTILLTHTHWDHIQGLPFFVPLYLPQFDWTIFGPRGVAKSLQEILSGQMQHEYFPVRLGDMPSHMKYILFSGTSTSIKVTTKYLNHTVLTLGYKLEEKKRGVSVAYITDHEPYDHELAKGGYFFRDVDIVFHDCQYYFSEYGPQSTQSKENWGHSTVEYVIEVAFFSNVKHLVLFHHDPQRKDDDMDTLLGYARS</sequence>
<dbReference type="CDD" id="cd07715">
    <property type="entry name" value="TaR3-like_MBL-fold"/>
    <property type="match status" value="1"/>
</dbReference>
<dbReference type="GeneID" id="7445520"/>
<reference evidence="2 3" key="2">
    <citation type="journal article" date="2008" name="Nature">
        <title>The Phaeodactylum genome reveals the evolutionary history of diatom genomes.</title>
        <authorList>
            <person name="Bowler C."/>
            <person name="Allen A.E."/>
            <person name="Badger J.H."/>
            <person name="Grimwood J."/>
            <person name="Jabbari K."/>
            <person name="Kuo A."/>
            <person name="Maheswari U."/>
            <person name="Martens C."/>
            <person name="Maumus F."/>
            <person name="Otillar R.P."/>
            <person name="Rayko E."/>
            <person name="Salamov A."/>
            <person name="Vandepoele K."/>
            <person name="Beszteri B."/>
            <person name="Gruber A."/>
            <person name="Heijde M."/>
            <person name="Katinka M."/>
            <person name="Mock T."/>
            <person name="Valentin K."/>
            <person name="Verret F."/>
            <person name="Berges J.A."/>
            <person name="Brownlee C."/>
            <person name="Cadoret J.P."/>
            <person name="Chiovitti A."/>
            <person name="Choi C.J."/>
            <person name="Coesel S."/>
            <person name="De Martino A."/>
            <person name="Detter J.C."/>
            <person name="Durkin C."/>
            <person name="Falciatore A."/>
            <person name="Fournet J."/>
            <person name="Haruta M."/>
            <person name="Huysman M.J."/>
            <person name="Jenkins B.D."/>
            <person name="Jiroutova K."/>
            <person name="Jorgensen R.E."/>
            <person name="Joubert Y."/>
            <person name="Kaplan A."/>
            <person name="Kroger N."/>
            <person name="Kroth P.G."/>
            <person name="La Roche J."/>
            <person name="Lindquist E."/>
            <person name="Lommer M."/>
            <person name="Martin-Jezequel V."/>
            <person name="Lopez P.J."/>
            <person name="Lucas S."/>
            <person name="Mangogna M."/>
            <person name="McGinnis K."/>
            <person name="Medlin L.K."/>
            <person name="Montsant A."/>
            <person name="Oudot-Le Secq M.P."/>
            <person name="Napoli C."/>
            <person name="Obornik M."/>
            <person name="Parker M.S."/>
            <person name="Petit J.L."/>
            <person name="Porcel B.M."/>
            <person name="Poulsen N."/>
            <person name="Robison M."/>
            <person name="Rychlewski L."/>
            <person name="Rynearson T.A."/>
            <person name="Schmutz J."/>
            <person name="Shapiro H."/>
            <person name="Siaut M."/>
            <person name="Stanley M."/>
            <person name="Sussman M.R."/>
            <person name="Taylor A.R."/>
            <person name="Vardi A."/>
            <person name="von Dassow P."/>
            <person name="Vyverman W."/>
            <person name="Willis A."/>
            <person name="Wyrwicz L.S."/>
            <person name="Rokhsar D.S."/>
            <person name="Weissenbach J."/>
            <person name="Armbrust E.V."/>
            <person name="Green B.R."/>
            <person name="Van de Peer Y."/>
            <person name="Grigoriev I.V."/>
        </authorList>
    </citation>
    <scope>NUCLEOTIDE SEQUENCE [LARGE SCALE GENOMIC DNA]</scope>
    <source>
        <strain evidence="2 3">CCMP1335</strain>
    </source>
</reference>
<dbReference type="PANTHER" id="PTHR42663:SF4">
    <property type="entry name" value="SLL1036 PROTEIN"/>
    <property type="match status" value="1"/>
</dbReference>
<dbReference type="AlphaFoldDB" id="B8BRK7"/>
<accession>B8BRK7</accession>
<dbReference type="InParanoid" id="B8BRK7"/>
<dbReference type="KEGG" id="tps:THAPSDRAFT_261063"/>
<dbReference type="Pfam" id="PF12706">
    <property type="entry name" value="Lactamase_B_2"/>
    <property type="match status" value="1"/>
</dbReference>
<dbReference type="PaxDb" id="35128-Thaps261063"/>
<name>B8BRK7_THAPS</name>
<dbReference type="Proteomes" id="UP000001449">
    <property type="component" value="Chromosome 1"/>
</dbReference>
<evidence type="ECO:0000313" key="2">
    <source>
        <dbReference type="EMBL" id="EED95974.1"/>
    </source>
</evidence>
<feature type="domain" description="Metallo-beta-lactamase" evidence="1">
    <location>
        <begin position="68"/>
        <end position="243"/>
    </location>
</feature>
<dbReference type="PANTHER" id="PTHR42663">
    <property type="entry name" value="HYDROLASE C777.06C-RELATED-RELATED"/>
    <property type="match status" value="1"/>
</dbReference>
<evidence type="ECO:0000259" key="1">
    <source>
        <dbReference type="Pfam" id="PF12706"/>
    </source>
</evidence>
<feature type="non-terminal residue" evidence="2">
    <location>
        <position position="261"/>
    </location>
</feature>